<comment type="function">
    <text evidence="2">Repressor of jasmonate responses.</text>
</comment>
<dbReference type="PROSITE" id="PS51320">
    <property type="entry name" value="TIFY"/>
    <property type="match status" value="1"/>
</dbReference>
<dbReference type="GO" id="GO:2000022">
    <property type="term" value="P:regulation of jasmonic acid mediated signaling pathway"/>
    <property type="evidence" value="ECO:0007669"/>
    <property type="project" value="UniProtKB-UniRule"/>
</dbReference>
<dbReference type="InterPro" id="IPR018467">
    <property type="entry name" value="CCT_CS"/>
</dbReference>
<feature type="domain" description="Tify" evidence="4">
    <location>
        <begin position="98"/>
        <end position="133"/>
    </location>
</feature>
<reference evidence="5 6" key="1">
    <citation type="journal article" date="2013" name="Front. Plant Sci.">
        <title>The Reference Genome of the Halophytic Plant Eutrema salsugineum.</title>
        <authorList>
            <person name="Yang R."/>
            <person name="Jarvis D.E."/>
            <person name="Chen H."/>
            <person name="Beilstein M.A."/>
            <person name="Grimwood J."/>
            <person name="Jenkins J."/>
            <person name="Shu S."/>
            <person name="Prochnik S."/>
            <person name="Xin M."/>
            <person name="Ma C."/>
            <person name="Schmutz J."/>
            <person name="Wing R.A."/>
            <person name="Mitchell-Olds T."/>
            <person name="Schumaker K.S."/>
            <person name="Wang X."/>
        </authorList>
    </citation>
    <scope>NUCLEOTIDE SEQUENCE [LARGE SCALE GENOMIC DNA]</scope>
</reference>
<dbReference type="PANTHER" id="PTHR33077:SF146">
    <property type="entry name" value="PROTEIN TIFY 11A"/>
    <property type="match status" value="1"/>
</dbReference>
<evidence type="ECO:0000256" key="1">
    <source>
        <dbReference type="ARBA" id="ARBA00008614"/>
    </source>
</evidence>
<dbReference type="eggNOG" id="ENOG502S4J6">
    <property type="taxonomic scope" value="Eukaryota"/>
</dbReference>
<dbReference type="InterPro" id="IPR040390">
    <property type="entry name" value="TIFY/JAZ"/>
</dbReference>
<comment type="subcellular location">
    <subcellularLocation>
        <location evidence="2">Nucleus</location>
    </subcellularLocation>
</comment>
<feature type="compositionally biased region" description="Polar residues" evidence="3">
    <location>
        <begin position="81"/>
        <end position="95"/>
    </location>
</feature>
<dbReference type="PANTHER" id="PTHR33077">
    <property type="entry name" value="PROTEIN TIFY 4A-RELATED-RELATED"/>
    <property type="match status" value="1"/>
</dbReference>
<gene>
    <name evidence="5" type="ORF">EUTSA_v10008415mg</name>
</gene>
<dbReference type="AlphaFoldDB" id="V4KYI6"/>
<evidence type="ECO:0000256" key="2">
    <source>
        <dbReference type="RuleBase" id="RU369065"/>
    </source>
</evidence>
<feature type="region of interest" description="Disordered" evidence="3">
    <location>
        <begin position="146"/>
        <end position="185"/>
    </location>
</feature>
<keyword evidence="2" id="KW-0539">Nucleus</keyword>
<dbReference type="GO" id="GO:0009753">
    <property type="term" value="P:response to jasmonic acid"/>
    <property type="evidence" value="ECO:0007669"/>
    <property type="project" value="EnsemblPlants"/>
</dbReference>
<feature type="region of interest" description="Disordered" evidence="3">
    <location>
        <begin position="215"/>
        <end position="281"/>
    </location>
</feature>
<dbReference type="Proteomes" id="UP000030689">
    <property type="component" value="Unassembled WGS sequence"/>
</dbReference>
<keyword evidence="6" id="KW-1185">Reference proteome</keyword>
<dbReference type="GO" id="GO:0009611">
    <property type="term" value="P:response to wounding"/>
    <property type="evidence" value="ECO:0007669"/>
    <property type="project" value="UniProtKB-UniRule"/>
</dbReference>
<sequence>MSRNENAKAQPTEKSSFTRRCSLLSRYLKEKGSFGNIDLGLVRKPGSDLGSSDQPGKQHAMHKADSETKSLDVFQRVSKGEPSNSSGDKAKNTNLSELNSRSSQLTIFFGGKVLVYNEFPAYKAKEIMEVAKQAKSVTDINTHTHINVENNNNNNNNKSNMVLPDLNEPTSSADANQQQQQQSQIVERIARRASLHRFFAKRKDRAVARAPYQVNQNAGHHQYPPKPETEPGQTLEPGHSSKRPDNSVAQTVSHPKPKGDKDISMEIEEEGQCSKDLQLML</sequence>
<dbReference type="InterPro" id="IPR010399">
    <property type="entry name" value="Tify_dom"/>
</dbReference>
<keyword evidence="2" id="KW-1184">Jasmonic acid signaling pathway</keyword>
<evidence type="ECO:0000256" key="3">
    <source>
        <dbReference type="SAM" id="MobiDB-lite"/>
    </source>
</evidence>
<comment type="domain">
    <text evidence="2">The jas domain is required for interaction with COI1.</text>
</comment>
<dbReference type="OrthoDB" id="1937734at2759"/>
<dbReference type="Pfam" id="PF06200">
    <property type="entry name" value="tify"/>
    <property type="match status" value="1"/>
</dbReference>
<name>V4KYI6_EUTSA</name>
<dbReference type="STRING" id="72664.V4KYI6"/>
<dbReference type="KEGG" id="eus:EUTSA_v10008415mg"/>
<proteinExistence type="inferred from homology"/>
<dbReference type="Gramene" id="ESQ35062">
    <property type="protein sequence ID" value="ESQ35062"/>
    <property type="gene ID" value="EUTSA_v10008415mg"/>
</dbReference>
<dbReference type="GO" id="GO:0031347">
    <property type="term" value="P:regulation of defense response"/>
    <property type="evidence" value="ECO:0007669"/>
    <property type="project" value="UniProtKB-UniRule"/>
</dbReference>
<comment type="similarity">
    <text evidence="1 2">Belongs to the TIFY/JAZ family.</text>
</comment>
<protein>
    <recommendedName>
        <fullName evidence="2">Protein TIFY</fullName>
    </recommendedName>
    <alternativeName>
        <fullName evidence="2">Jasmonate ZIM domain-containing protein</fullName>
    </alternativeName>
</protein>
<dbReference type="GO" id="GO:0005634">
    <property type="term" value="C:nucleus"/>
    <property type="evidence" value="ECO:0007669"/>
    <property type="project" value="UniProtKB-SubCell"/>
</dbReference>
<evidence type="ECO:0000313" key="6">
    <source>
        <dbReference type="Proteomes" id="UP000030689"/>
    </source>
</evidence>
<dbReference type="EMBL" id="KI517683">
    <property type="protein sequence ID" value="ESQ35062.1"/>
    <property type="molecule type" value="Genomic_DNA"/>
</dbReference>
<organism evidence="5 6">
    <name type="scientific">Eutrema salsugineum</name>
    <name type="common">Saltwater cress</name>
    <name type="synonym">Sisymbrium salsugineum</name>
    <dbReference type="NCBI Taxonomy" id="72664"/>
    <lineage>
        <taxon>Eukaryota</taxon>
        <taxon>Viridiplantae</taxon>
        <taxon>Streptophyta</taxon>
        <taxon>Embryophyta</taxon>
        <taxon>Tracheophyta</taxon>
        <taxon>Spermatophyta</taxon>
        <taxon>Magnoliopsida</taxon>
        <taxon>eudicotyledons</taxon>
        <taxon>Gunneridae</taxon>
        <taxon>Pentapetalae</taxon>
        <taxon>rosids</taxon>
        <taxon>malvids</taxon>
        <taxon>Brassicales</taxon>
        <taxon>Brassicaceae</taxon>
        <taxon>Eutremeae</taxon>
        <taxon>Eutrema</taxon>
    </lineage>
</organism>
<dbReference type="SMART" id="SM00979">
    <property type="entry name" value="TIFY"/>
    <property type="match status" value="1"/>
</dbReference>
<dbReference type="OMA" id="MDINPQQ"/>
<feature type="region of interest" description="Disordered" evidence="3">
    <location>
        <begin position="37"/>
        <end position="95"/>
    </location>
</feature>
<accession>V4KYI6</accession>
<evidence type="ECO:0000313" key="5">
    <source>
        <dbReference type="EMBL" id="ESQ35062.1"/>
    </source>
</evidence>
<evidence type="ECO:0000259" key="4">
    <source>
        <dbReference type="PROSITE" id="PS51320"/>
    </source>
</evidence>
<dbReference type="Pfam" id="PF09425">
    <property type="entry name" value="Jas_motif"/>
    <property type="match status" value="1"/>
</dbReference>